<name>A0A516NIZ9_9NOCA</name>
<dbReference type="Proteomes" id="UP000317039">
    <property type="component" value="Chromosome"/>
</dbReference>
<evidence type="ECO:0000313" key="1">
    <source>
        <dbReference type="EMBL" id="QDP78878.1"/>
    </source>
</evidence>
<gene>
    <name evidence="1" type="ORF">FOH10_09140</name>
</gene>
<protein>
    <submittedName>
        <fullName evidence="1">Uncharacterized protein</fullName>
    </submittedName>
</protein>
<dbReference type="KEGG" id="nod:FOH10_09140"/>
<dbReference type="RefSeq" id="WP_143980384.1">
    <property type="nucleotide sequence ID" value="NZ_CP041695.1"/>
</dbReference>
<sequence>MMALSAWIDWLVVALSLAGLASLVGFGLARFLLLEAKVAALDECIARRLEEEYEADVRAVRHALAILDGEVEMPVHGGGFAEESGEVA</sequence>
<dbReference type="AlphaFoldDB" id="A0A516NIZ9"/>
<organism evidence="1 2">
    <name type="scientific">Nocardia otitidiscaviarum</name>
    <dbReference type="NCBI Taxonomy" id="1823"/>
    <lineage>
        <taxon>Bacteria</taxon>
        <taxon>Bacillati</taxon>
        <taxon>Actinomycetota</taxon>
        <taxon>Actinomycetes</taxon>
        <taxon>Mycobacteriales</taxon>
        <taxon>Nocardiaceae</taxon>
        <taxon>Nocardia</taxon>
    </lineage>
</organism>
<accession>A0A516NIZ9</accession>
<dbReference type="EMBL" id="CP041695">
    <property type="protein sequence ID" value="QDP78878.1"/>
    <property type="molecule type" value="Genomic_DNA"/>
</dbReference>
<evidence type="ECO:0000313" key="2">
    <source>
        <dbReference type="Proteomes" id="UP000317039"/>
    </source>
</evidence>
<reference evidence="1 2" key="1">
    <citation type="submission" date="2019-07" db="EMBL/GenBank/DDBJ databases">
        <title>Complete Genome Sequence and Methylome Analysis of Nocardia otitidis-caviarum NEB252.</title>
        <authorList>
            <person name="Fomenkov A."/>
            <person name="Anton B.P."/>
            <person name="Vincze T."/>
            <person name="Roberts R.J."/>
        </authorList>
    </citation>
    <scope>NUCLEOTIDE SEQUENCE [LARGE SCALE GENOMIC DNA]</scope>
    <source>
        <strain evidence="1 2">NEB252</strain>
    </source>
</reference>
<dbReference type="GeneID" id="80332560"/>
<proteinExistence type="predicted"/>